<dbReference type="Pfam" id="PF01321">
    <property type="entry name" value="Creatinase_N"/>
    <property type="match status" value="1"/>
</dbReference>
<feature type="domain" description="Peptidase M24" evidence="4">
    <location>
        <begin position="140"/>
        <end position="342"/>
    </location>
</feature>
<dbReference type="EMBL" id="CP000812">
    <property type="protein sequence ID" value="ABV34065.1"/>
    <property type="molecule type" value="Genomic_DNA"/>
</dbReference>
<dbReference type="CDD" id="cd01092">
    <property type="entry name" value="APP-like"/>
    <property type="match status" value="1"/>
</dbReference>
<dbReference type="AlphaFoldDB" id="A8F7D1"/>
<dbReference type="InterPro" id="IPR036005">
    <property type="entry name" value="Creatinase/aminopeptidase-like"/>
</dbReference>
<organism evidence="6 7">
    <name type="scientific">Pseudothermotoga lettingae (strain ATCC BAA-301 / DSM 14385 / NBRC 107922 / TMO)</name>
    <name type="common">Thermotoga lettingae</name>
    <dbReference type="NCBI Taxonomy" id="416591"/>
    <lineage>
        <taxon>Bacteria</taxon>
        <taxon>Thermotogati</taxon>
        <taxon>Thermotogota</taxon>
        <taxon>Thermotogae</taxon>
        <taxon>Thermotogales</taxon>
        <taxon>Thermotogaceae</taxon>
        <taxon>Pseudothermotoga</taxon>
    </lineage>
</organism>
<dbReference type="PANTHER" id="PTHR46112:SF3">
    <property type="entry name" value="AMINOPEPTIDASE YPDF"/>
    <property type="match status" value="1"/>
</dbReference>
<dbReference type="Gene3D" id="3.40.350.10">
    <property type="entry name" value="Creatinase/prolidase N-terminal domain"/>
    <property type="match status" value="1"/>
</dbReference>
<dbReference type="eggNOG" id="COG0006">
    <property type="taxonomic scope" value="Bacteria"/>
</dbReference>
<dbReference type="InterPro" id="IPR000994">
    <property type="entry name" value="Pept_M24"/>
</dbReference>
<reference evidence="6 7" key="1">
    <citation type="submission" date="2007-08" db="EMBL/GenBank/DDBJ databases">
        <title>Complete sequence of Thermotoga lettingae TMO.</title>
        <authorList>
            <consortium name="US DOE Joint Genome Institute"/>
            <person name="Copeland A."/>
            <person name="Lucas S."/>
            <person name="Lapidus A."/>
            <person name="Barry K."/>
            <person name="Glavina del Rio T."/>
            <person name="Dalin E."/>
            <person name="Tice H."/>
            <person name="Pitluck S."/>
            <person name="Foster B."/>
            <person name="Bruce D."/>
            <person name="Schmutz J."/>
            <person name="Larimer F."/>
            <person name="Land M."/>
            <person name="Hauser L."/>
            <person name="Kyrpides N."/>
            <person name="Mikhailova N."/>
            <person name="Nelson K."/>
            <person name="Gogarten J.P."/>
            <person name="Noll K."/>
            <person name="Richardson P."/>
        </authorList>
    </citation>
    <scope>NUCLEOTIDE SEQUENCE [LARGE SCALE GENOMIC DNA]</scope>
    <source>
        <strain evidence="7">ATCC BAA-301 / DSM 14385 / NBRC 107922 / TMO</strain>
    </source>
</reference>
<reference evidence="6 7" key="2">
    <citation type="journal article" date="2009" name="Proc. Natl. Acad. Sci. U.S.A.">
        <title>On the chimeric nature, thermophilic origin, and phylogenetic placement of the Thermotogales.</title>
        <authorList>
            <person name="Zhaxybayeva O."/>
            <person name="Swithers K.S."/>
            <person name="Lapierre P."/>
            <person name="Fournier G.P."/>
            <person name="Bickhart D.M."/>
            <person name="DeBoy R.T."/>
            <person name="Nelson K.E."/>
            <person name="Nesbo C.L."/>
            <person name="Doolittle W.F."/>
            <person name="Gogarten J.P."/>
            <person name="Noll K.M."/>
        </authorList>
    </citation>
    <scope>NUCLEOTIDE SEQUENCE [LARGE SCALE GENOMIC DNA]</scope>
    <source>
        <strain evidence="7">ATCC BAA-301 / DSM 14385 / NBRC 107922 / TMO</strain>
    </source>
</reference>
<dbReference type="InterPro" id="IPR029149">
    <property type="entry name" value="Creatin/AminoP/Spt16_N"/>
</dbReference>
<feature type="domain" description="Creatinase N-terminal" evidence="5">
    <location>
        <begin position="4"/>
        <end position="133"/>
    </location>
</feature>
<dbReference type="PROSITE" id="PS00491">
    <property type="entry name" value="PROLINE_PEPTIDASE"/>
    <property type="match status" value="1"/>
</dbReference>
<name>A8F7D1_PSELT</name>
<evidence type="ECO:0000313" key="6">
    <source>
        <dbReference type="EMBL" id="ABV34065.1"/>
    </source>
</evidence>
<dbReference type="OrthoDB" id="9806388at2"/>
<evidence type="ECO:0000256" key="2">
    <source>
        <dbReference type="ARBA" id="ARBA00022801"/>
    </source>
</evidence>
<keyword evidence="1 3" id="KW-0479">Metal-binding</keyword>
<evidence type="ECO:0000256" key="1">
    <source>
        <dbReference type="ARBA" id="ARBA00022723"/>
    </source>
</evidence>
<dbReference type="InterPro" id="IPR050659">
    <property type="entry name" value="Peptidase_M24B"/>
</dbReference>
<sequence length="359" mass="40606">MNKLERFFDKIEKAGVDVALIYNVEYSSKPSTYYLSNFTGSFSVLLINREKQFIITDSRYFEQAKQQTDFKLVEFRNSSLIGTIHSVLNQEFKAKTIGLEFQRISHSVFEKLSSEIDAKFVPIDSMIDNLREVKDEREIELIKKAVEISERAFLKTIEIIKDGITEKDIAAELEYNMKKSGADGIAFETIVISGPRTSLPHGRPSNRKISLNEPILFDFGASFNGYCADITRTIFFGKPDDEFRKVYQTVYDAQSLALQNGNSRMTGKQLDFIAREHISKNGYGQYFGHGLGHGIGIEIHESPRVSSSNENLLPAGSVVTIEPGIYLEGKFGVRIEEDVVVRSNALEKLTNLKRELITI</sequence>
<dbReference type="KEGG" id="tle:Tlet_1509"/>
<evidence type="ECO:0000259" key="5">
    <source>
        <dbReference type="Pfam" id="PF01321"/>
    </source>
</evidence>
<protein>
    <submittedName>
        <fullName evidence="6">Peptidase M24</fullName>
    </submittedName>
</protein>
<dbReference type="Pfam" id="PF00557">
    <property type="entry name" value="Peptidase_M24"/>
    <property type="match status" value="1"/>
</dbReference>
<dbReference type="RefSeq" id="WP_012003541.1">
    <property type="nucleotide sequence ID" value="NZ_BSDV01000001.1"/>
</dbReference>
<accession>A8F7D1</accession>
<dbReference type="SUPFAM" id="SSF53092">
    <property type="entry name" value="Creatinase/prolidase N-terminal domain"/>
    <property type="match status" value="1"/>
</dbReference>
<evidence type="ECO:0000259" key="4">
    <source>
        <dbReference type="Pfam" id="PF00557"/>
    </source>
</evidence>
<comment type="similarity">
    <text evidence="3">Belongs to the peptidase M24B family.</text>
</comment>
<dbReference type="InterPro" id="IPR000587">
    <property type="entry name" value="Creatinase_N"/>
</dbReference>
<dbReference type="SUPFAM" id="SSF55920">
    <property type="entry name" value="Creatinase/aminopeptidase"/>
    <property type="match status" value="1"/>
</dbReference>
<dbReference type="Proteomes" id="UP000002016">
    <property type="component" value="Chromosome"/>
</dbReference>
<keyword evidence="2" id="KW-0378">Hydrolase</keyword>
<evidence type="ECO:0000256" key="3">
    <source>
        <dbReference type="RuleBase" id="RU000590"/>
    </source>
</evidence>
<dbReference type="GO" id="GO:0016787">
    <property type="term" value="F:hydrolase activity"/>
    <property type="evidence" value="ECO:0007669"/>
    <property type="project" value="UniProtKB-KW"/>
</dbReference>
<dbReference type="GO" id="GO:0046872">
    <property type="term" value="F:metal ion binding"/>
    <property type="evidence" value="ECO:0007669"/>
    <property type="project" value="UniProtKB-KW"/>
</dbReference>
<dbReference type="HOGENOM" id="CLU_017266_4_0_0"/>
<keyword evidence="7" id="KW-1185">Reference proteome</keyword>
<gene>
    <name evidence="6" type="ordered locus">Tlet_1509</name>
</gene>
<dbReference type="STRING" id="416591.Tlet_1509"/>
<dbReference type="MEROPS" id="M24.031"/>
<proteinExistence type="inferred from homology"/>
<evidence type="ECO:0000313" key="7">
    <source>
        <dbReference type="Proteomes" id="UP000002016"/>
    </source>
</evidence>
<dbReference type="InterPro" id="IPR001131">
    <property type="entry name" value="Peptidase_M24B_aminopep-P_CS"/>
</dbReference>
<dbReference type="Gene3D" id="3.90.230.10">
    <property type="entry name" value="Creatinase/methionine aminopeptidase superfamily"/>
    <property type="match status" value="1"/>
</dbReference>
<dbReference type="PANTHER" id="PTHR46112">
    <property type="entry name" value="AMINOPEPTIDASE"/>
    <property type="match status" value="1"/>
</dbReference>